<evidence type="ECO:0000313" key="6">
    <source>
        <dbReference type="Proteomes" id="UP000689195"/>
    </source>
</evidence>
<keyword evidence="2" id="KW-0547">Nucleotide-binding</keyword>
<keyword evidence="3" id="KW-0067">ATP-binding</keyword>
<dbReference type="Proteomes" id="UP000689195">
    <property type="component" value="Unassembled WGS sequence"/>
</dbReference>
<name>A0A8S1WPN1_9CILI</name>
<dbReference type="InterPro" id="IPR008271">
    <property type="entry name" value="Ser/Thr_kinase_AS"/>
</dbReference>
<dbReference type="InterPro" id="IPR000719">
    <property type="entry name" value="Prot_kinase_dom"/>
</dbReference>
<protein>
    <recommendedName>
        <fullName evidence="4">Protein kinase domain-containing protein</fullName>
    </recommendedName>
</protein>
<dbReference type="PANTHER" id="PTHR24346:SF30">
    <property type="entry name" value="MATERNAL EMBRYONIC LEUCINE ZIPPER KINASE"/>
    <property type="match status" value="1"/>
</dbReference>
<dbReference type="PROSITE" id="PS50011">
    <property type="entry name" value="PROTEIN_KINASE_DOM"/>
    <property type="match status" value="1"/>
</dbReference>
<dbReference type="SMART" id="SM00220">
    <property type="entry name" value="S_TKc"/>
    <property type="match status" value="1"/>
</dbReference>
<dbReference type="GO" id="GO:0004674">
    <property type="term" value="F:protein serine/threonine kinase activity"/>
    <property type="evidence" value="ECO:0007669"/>
    <property type="project" value="TreeGrafter"/>
</dbReference>
<gene>
    <name evidence="5" type="ORF">PPENT_87.1.T0970078</name>
</gene>
<dbReference type="GO" id="GO:0005524">
    <property type="term" value="F:ATP binding"/>
    <property type="evidence" value="ECO:0007669"/>
    <property type="project" value="UniProtKB-KW"/>
</dbReference>
<evidence type="ECO:0000313" key="5">
    <source>
        <dbReference type="EMBL" id="CAD8190710.1"/>
    </source>
</evidence>
<sequence length="423" mass="48712">MKNCISINQSNSSTLINKVTLYQYGQNPMEISLTQANSLDSLIKLVSRKLSFKKIRLFDHRCQELFEEDLKYLKNESKIYITTNGKSLDGRFVLFEYNPLSVLCKGGQATVMLISHKTTCEERALKFISEGQENQYLYIAREAVILEQLKHRNIVKLHKYKLFPEKSEAVLELEYLKGGSLLDYVLDHGALDEPTARIFFNQILDGISYCHKNNVIHRDLKLDNILLCDTTDLRIKIIDFGLAYLSGTGIPFDEPLNVGTVLYASPEIVFGKLKSVNFSVDIWALGVILYYLVFAEYPFKGENNTDILLNISEGNYNIPKQVSWELISLLTDLFNPDYENRITLKEIRQHKWIKGLIQSNHQLSIPLSEMPTTSKGQQTFENSIRKTKEDILHQIEKQQLSSINSEKLYKRLTPKSCMQHLLK</sequence>
<comment type="subunit">
    <text evidence="1">Monomer.</text>
</comment>
<accession>A0A8S1WPN1</accession>
<dbReference type="GO" id="GO:0005737">
    <property type="term" value="C:cytoplasm"/>
    <property type="evidence" value="ECO:0007669"/>
    <property type="project" value="TreeGrafter"/>
</dbReference>
<comment type="caution">
    <text evidence="5">The sequence shown here is derived from an EMBL/GenBank/DDBJ whole genome shotgun (WGS) entry which is preliminary data.</text>
</comment>
<dbReference type="OrthoDB" id="4062651at2759"/>
<dbReference type="AlphaFoldDB" id="A0A8S1WPN1"/>
<evidence type="ECO:0000256" key="2">
    <source>
        <dbReference type="ARBA" id="ARBA00022741"/>
    </source>
</evidence>
<dbReference type="EMBL" id="CAJJDO010000097">
    <property type="protein sequence ID" value="CAD8190710.1"/>
    <property type="molecule type" value="Genomic_DNA"/>
</dbReference>
<evidence type="ECO:0000256" key="1">
    <source>
        <dbReference type="ARBA" id="ARBA00011245"/>
    </source>
</evidence>
<dbReference type="PANTHER" id="PTHR24346">
    <property type="entry name" value="MAP/MICROTUBULE AFFINITY-REGULATING KINASE"/>
    <property type="match status" value="1"/>
</dbReference>
<dbReference type="PROSITE" id="PS00108">
    <property type="entry name" value="PROTEIN_KINASE_ST"/>
    <property type="match status" value="1"/>
</dbReference>
<evidence type="ECO:0000256" key="3">
    <source>
        <dbReference type="ARBA" id="ARBA00022840"/>
    </source>
</evidence>
<dbReference type="GO" id="GO:0035556">
    <property type="term" value="P:intracellular signal transduction"/>
    <property type="evidence" value="ECO:0007669"/>
    <property type="project" value="TreeGrafter"/>
</dbReference>
<reference evidence="5" key="1">
    <citation type="submission" date="2021-01" db="EMBL/GenBank/DDBJ databases">
        <authorList>
            <consortium name="Genoscope - CEA"/>
            <person name="William W."/>
        </authorList>
    </citation>
    <scope>NUCLEOTIDE SEQUENCE</scope>
</reference>
<dbReference type="FunFam" id="1.10.510.10:FF:000571">
    <property type="entry name" value="Maternal embryonic leucine zipper kinase"/>
    <property type="match status" value="1"/>
</dbReference>
<dbReference type="Pfam" id="PF00069">
    <property type="entry name" value="Pkinase"/>
    <property type="match status" value="1"/>
</dbReference>
<feature type="domain" description="Protein kinase" evidence="4">
    <location>
        <begin position="97"/>
        <end position="353"/>
    </location>
</feature>
<proteinExistence type="predicted"/>
<evidence type="ECO:0000259" key="4">
    <source>
        <dbReference type="PROSITE" id="PS50011"/>
    </source>
</evidence>
<keyword evidence="6" id="KW-1185">Reference proteome</keyword>
<organism evidence="5 6">
    <name type="scientific">Paramecium pentaurelia</name>
    <dbReference type="NCBI Taxonomy" id="43138"/>
    <lineage>
        <taxon>Eukaryota</taxon>
        <taxon>Sar</taxon>
        <taxon>Alveolata</taxon>
        <taxon>Ciliophora</taxon>
        <taxon>Intramacronucleata</taxon>
        <taxon>Oligohymenophorea</taxon>
        <taxon>Peniculida</taxon>
        <taxon>Parameciidae</taxon>
        <taxon>Paramecium</taxon>
    </lineage>
</organism>